<evidence type="ECO:0000313" key="1">
    <source>
        <dbReference type="EMBL" id="MEJ8472859.1"/>
    </source>
</evidence>
<dbReference type="RefSeq" id="WP_340272348.1">
    <property type="nucleotide sequence ID" value="NZ_JBAKIA010000001.1"/>
</dbReference>
<protein>
    <submittedName>
        <fullName evidence="1">Uncharacterized protein</fullName>
    </submittedName>
</protein>
<reference evidence="1 2" key="1">
    <citation type="submission" date="2024-02" db="EMBL/GenBank/DDBJ databases">
        <title>Roseibium algae sp. nov., isolated from marine alga (Grateloupia sp.), showing potential in myo-inositol conversion.</title>
        <authorList>
            <person name="Wang Y."/>
        </authorList>
    </citation>
    <scope>NUCLEOTIDE SEQUENCE [LARGE SCALE GENOMIC DNA]</scope>
    <source>
        <strain evidence="1 2">H3510</strain>
    </source>
</reference>
<name>A0ABU8TFD9_9HYPH</name>
<proteinExistence type="predicted"/>
<dbReference type="Proteomes" id="UP001385499">
    <property type="component" value="Unassembled WGS sequence"/>
</dbReference>
<accession>A0ABU8TFD9</accession>
<keyword evidence="2" id="KW-1185">Reference proteome</keyword>
<comment type="caution">
    <text evidence="1">The sequence shown here is derived from an EMBL/GenBank/DDBJ whole genome shotgun (WGS) entry which is preliminary data.</text>
</comment>
<dbReference type="EMBL" id="JBAKIA010000001">
    <property type="protein sequence ID" value="MEJ8472859.1"/>
    <property type="molecule type" value="Genomic_DNA"/>
</dbReference>
<sequence length="189" mass="21090">MIFINYFNSHVFTHSIPALYLGAFDLLHLRAQAAGRTTAKGLRVATLHQILLEGSEMEFEGLAVQALPERLMKTPAFVQALAHRIVDLGMSGDETVDFVLGTIFDFVSKGGVLLDAKGEEIGIDDIIECFSEEPRRWVNSTKKWASKPPKQRLQQRCVARVTFIYLAFQIVDENFVSFPKSTGEKSQAA</sequence>
<organism evidence="1 2">
    <name type="scientific">Roseibium algae</name>
    <dbReference type="NCBI Taxonomy" id="3123038"/>
    <lineage>
        <taxon>Bacteria</taxon>
        <taxon>Pseudomonadati</taxon>
        <taxon>Pseudomonadota</taxon>
        <taxon>Alphaproteobacteria</taxon>
        <taxon>Hyphomicrobiales</taxon>
        <taxon>Stappiaceae</taxon>
        <taxon>Roseibium</taxon>
    </lineage>
</organism>
<evidence type="ECO:0000313" key="2">
    <source>
        <dbReference type="Proteomes" id="UP001385499"/>
    </source>
</evidence>
<gene>
    <name evidence="1" type="ORF">V6575_02060</name>
</gene>